<evidence type="ECO:0000313" key="2">
    <source>
        <dbReference type="Proteomes" id="UP001157502"/>
    </source>
</evidence>
<evidence type="ECO:0000313" key="1">
    <source>
        <dbReference type="EMBL" id="KAJ7990891.1"/>
    </source>
</evidence>
<organism evidence="1 2">
    <name type="scientific">Dallia pectoralis</name>
    <name type="common">Alaska blackfish</name>
    <dbReference type="NCBI Taxonomy" id="75939"/>
    <lineage>
        <taxon>Eukaryota</taxon>
        <taxon>Metazoa</taxon>
        <taxon>Chordata</taxon>
        <taxon>Craniata</taxon>
        <taxon>Vertebrata</taxon>
        <taxon>Euteleostomi</taxon>
        <taxon>Actinopterygii</taxon>
        <taxon>Neopterygii</taxon>
        <taxon>Teleostei</taxon>
        <taxon>Protacanthopterygii</taxon>
        <taxon>Esociformes</taxon>
        <taxon>Umbridae</taxon>
        <taxon>Dallia</taxon>
    </lineage>
</organism>
<accession>A0ACC2FHN4</accession>
<sequence length="108" mass="12074">MLRERMGMCAIMKSLHIARDNINPALISPEPPRVPLSGVFLCLFGTLSTPTCLFPDEVANATVTSVFLGRRRRRRGARLPERENPASAERARRRKKTSEIGGEKRNAT</sequence>
<protein>
    <submittedName>
        <fullName evidence="1">Uncharacterized protein</fullName>
    </submittedName>
</protein>
<reference evidence="1" key="1">
    <citation type="submission" date="2021-05" db="EMBL/GenBank/DDBJ databases">
        <authorList>
            <person name="Pan Q."/>
            <person name="Jouanno E."/>
            <person name="Zahm M."/>
            <person name="Klopp C."/>
            <person name="Cabau C."/>
            <person name="Louis A."/>
            <person name="Berthelot C."/>
            <person name="Parey E."/>
            <person name="Roest Crollius H."/>
            <person name="Montfort J."/>
            <person name="Robinson-Rechavi M."/>
            <person name="Bouchez O."/>
            <person name="Lampietro C."/>
            <person name="Lopez Roques C."/>
            <person name="Donnadieu C."/>
            <person name="Postlethwait J."/>
            <person name="Bobe J."/>
            <person name="Dillon D."/>
            <person name="Chandos A."/>
            <person name="von Hippel F."/>
            <person name="Guiguen Y."/>
        </authorList>
    </citation>
    <scope>NUCLEOTIDE SEQUENCE</scope>
    <source>
        <strain evidence="1">YG-Jan2019</strain>
    </source>
</reference>
<dbReference type="EMBL" id="CM055754">
    <property type="protein sequence ID" value="KAJ7990891.1"/>
    <property type="molecule type" value="Genomic_DNA"/>
</dbReference>
<dbReference type="Proteomes" id="UP001157502">
    <property type="component" value="Chromosome 27"/>
</dbReference>
<gene>
    <name evidence="1" type="ORF">DPEC_G00291600</name>
</gene>
<keyword evidence="2" id="KW-1185">Reference proteome</keyword>
<comment type="caution">
    <text evidence="1">The sequence shown here is derived from an EMBL/GenBank/DDBJ whole genome shotgun (WGS) entry which is preliminary data.</text>
</comment>
<name>A0ACC2FHN4_DALPE</name>
<proteinExistence type="predicted"/>